<evidence type="ECO:0000256" key="9">
    <source>
        <dbReference type="SAM" id="MobiDB-lite"/>
    </source>
</evidence>
<feature type="region of interest" description="Disordered" evidence="9">
    <location>
        <begin position="1"/>
        <end position="23"/>
    </location>
</feature>
<dbReference type="PANTHER" id="PTHR32248:SF4">
    <property type="entry name" value="RNA POLYMERASE SIGMA-54 FACTOR"/>
    <property type="match status" value="1"/>
</dbReference>
<accession>A0A9D1NKY2</accession>
<dbReference type="InterPro" id="IPR038709">
    <property type="entry name" value="RpoN_core-bd_sf"/>
</dbReference>
<proteinExistence type="inferred from homology"/>
<dbReference type="AlphaFoldDB" id="A0A9D1NKY2"/>
<dbReference type="EMBL" id="DVOR01000008">
    <property type="protein sequence ID" value="HIV08535.1"/>
    <property type="molecule type" value="Genomic_DNA"/>
</dbReference>
<evidence type="ECO:0000256" key="3">
    <source>
        <dbReference type="ARBA" id="ARBA00022679"/>
    </source>
</evidence>
<evidence type="ECO:0000259" key="11">
    <source>
        <dbReference type="Pfam" id="PF04963"/>
    </source>
</evidence>
<evidence type="ECO:0000259" key="10">
    <source>
        <dbReference type="Pfam" id="PF04552"/>
    </source>
</evidence>
<reference evidence="12" key="1">
    <citation type="submission" date="2020-10" db="EMBL/GenBank/DDBJ databases">
        <authorList>
            <person name="Gilroy R."/>
        </authorList>
    </citation>
    <scope>NUCLEOTIDE SEQUENCE</scope>
    <source>
        <strain evidence="12">35461</strain>
    </source>
</reference>
<dbReference type="NCBIfam" id="TIGR02395">
    <property type="entry name" value="rpoN_sigma"/>
    <property type="match status" value="1"/>
</dbReference>
<keyword evidence="6" id="KW-0731">Sigma factor</keyword>
<evidence type="ECO:0000256" key="7">
    <source>
        <dbReference type="ARBA" id="ARBA00023125"/>
    </source>
</evidence>
<dbReference type="PANTHER" id="PTHR32248">
    <property type="entry name" value="RNA POLYMERASE SIGMA-54 FACTOR"/>
    <property type="match status" value="1"/>
</dbReference>
<keyword evidence="4" id="KW-0548">Nucleotidyltransferase</keyword>
<evidence type="ECO:0000256" key="6">
    <source>
        <dbReference type="ARBA" id="ARBA00023082"/>
    </source>
</evidence>
<feature type="domain" description="RNA polymerase sigma factor 54 DNA-binding" evidence="10">
    <location>
        <begin position="331"/>
        <end position="488"/>
    </location>
</feature>
<sequence length="496" mass="54431">MPGLAQSLGAAQAQRQTQETTLSMQARQRLRLLPLPLPELRAELRRQAEQNPFLDYQEPLVGAVSLDAVAERDAAVADETEDLDYLNASLEGFGDQADPEALAEATRRHDWLIATQTEPETLYRHLERQVLRQMAEGPRRDLTLLVCDALDADGYLREDAHALLADWWQANGGQPPVAFTEADAEAAVKTVQGLDPVGVGARSLAECLALQTRADPRDLPDRALYLRLCDRLGSLLTESRERLARDLRCTPEELVGALAYLRTLNPFPGRAFAPREPLESPEIVALRGPDGRWRAVCDERRFPLFRVDEAAIEAARAAARTRDERACVTDLAERARSEAEAYRERNDTLRRVAQAAFDRQGAFLDSGGDPATLRPLLQKEVAEAVGYDKSIVSRVVRDKAVRVATSRRLLPLAGFFTHAVASEGEEAVSDQQAKGALKALVAAEDPAHPLSDQALAEALAAQGIAVARRTVAKYREQLGIASTRERRRAAPKGTGP</sequence>
<evidence type="ECO:0000256" key="1">
    <source>
        <dbReference type="ARBA" id="ARBA00008798"/>
    </source>
</evidence>
<protein>
    <submittedName>
        <fullName evidence="12">RNA polymerase factor sigma-54</fullName>
    </submittedName>
</protein>
<comment type="similarity">
    <text evidence="1">Belongs to the sigma-54 factor family.</text>
</comment>
<dbReference type="InterPro" id="IPR007046">
    <property type="entry name" value="RNA_pol_sigma_54_core-bd"/>
</dbReference>
<feature type="domain" description="RNA polymerase sigma factor 54 core-binding" evidence="11">
    <location>
        <begin position="115"/>
        <end position="309"/>
    </location>
</feature>
<dbReference type="InterPro" id="IPR007634">
    <property type="entry name" value="RNA_pol_sigma_54_DNA-bd"/>
</dbReference>
<dbReference type="Gene3D" id="1.10.10.60">
    <property type="entry name" value="Homeodomain-like"/>
    <property type="match status" value="1"/>
</dbReference>
<reference evidence="12" key="2">
    <citation type="journal article" date="2021" name="PeerJ">
        <title>Extensive microbial diversity within the chicken gut microbiome revealed by metagenomics and culture.</title>
        <authorList>
            <person name="Gilroy R."/>
            <person name="Ravi A."/>
            <person name="Getino M."/>
            <person name="Pursley I."/>
            <person name="Horton D.L."/>
            <person name="Alikhan N.F."/>
            <person name="Baker D."/>
            <person name="Gharbi K."/>
            <person name="Hall N."/>
            <person name="Watson M."/>
            <person name="Adriaenssens E.M."/>
            <person name="Foster-Nyarko E."/>
            <person name="Jarju S."/>
            <person name="Secka A."/>
            <person name="Antonio M."/>
            <person name="Oren A."/>
            <person name="Chaudhuri R.R."/>
            <person name="La Ragione R."/>
            <person name="Hildebrand F."/>
            <person name="Pallen M.J."/>
        </authorList>
    </citation>
    <scope>NUCLEOTIDE SEQUENCE</scope>
    <source>
        <strain evidence="12">35461</strain>
    </source>
</reference>
<keyword evidence="7" id="KW-0238">DNA-binding</keyword>
<gene>
    <name evidence="12" type="primary">rpoN</name>
    <name evidence="12" type="ORF">IAC79_00265</name>
</gene>
<dbReference type="InterPro" id="IPR000394">
    <property type="entry name" value="RNA_pol_sigma_54"/>
</dbReference>
<evidence type="ECO:0000256" key="2">
    <source>
        <dbReference type="ARBA" id="ARBA00022478"/>
    </source>
</evidence>
<dbReference type="PROSITE" id="PS50044">
    <property type="entry name" value="SIGMA54_3"/>
    <property type="match status" value="1"/>
</dbReference>
<dbReference type="GO" id="GO:0000428">
    <property type="term" value="C:DNA-directed RNA polymerase complex"/>
    <property type="evidence" value="ECO:0007669"/>
    <property type="project" value="UniProtKB-KW"/>
</dbReference>
<evidence type="ECO:0000256" key="4">
    <source>
        <dbReference type="ARBA" id="ARBA00022695"/>
    </source>
</evidence>
<dbReference type="GO" id="GO:0001216">
    <property type="term" value="F:DNA-binding transcription activator activity"/>
    <property type="evidence" value="ECO:0007669"/>
    <property type="project" value="InterPro"/>
</dbReference>
<keyword evidence="2" id="KW-0240">DNA-directed RNA polymerase</keyword>
<dbReference type="Pfam" id="PF00309">
    <property type="entry name" value="Sigma54_AID"/>
    <property type="match status" value="1"/>
</dbReference>
<keyword evidence="3" id="KW-0808">Transferase</keyword>
<evidence type="ECO:0000313" key="13">
    <source>
        <dbReference type="Proteomes" id="UP000886845"/>
    </source>
</evidence>
<dbReference type="GO" id="GO:0006352">
    <property type="term" value="P:DNA-templated transcription initiation"/>
    <property type="evidence" value="ECO:0007669"/>
    <property type="project" value="InterPro"/>
</dbReference>
<dbReference type="Proteomes" id="UP000886845">
    <property type="component" value="Unassembled WGS sequence"/>
</dbReference>
<organism evidence="12 13">
    <name type="scientific">Candidatus Spyradenecus faecavium</name>
    <dbReference type="NCBI Taxonomy" id="2840947"/>
    <lineage>
        <taxon>Bacteria</taxon>
        <taxon>Pseudomonadati</taxon>
        <taxon>Lentisphaerota</taxon>
        <taxon>Lentisphaeria</taxon>
        <taxon>Lentisphaerales</taxon>
        <taxon>Lentisphaeraceae</taxon>
        <taxon>Lentisphaeraceae incertae sedis</taxon>
        <taxon>Candidatus Spyradenecus</taxon>
    </lineage>
</organism>
<dbReference type="PIRSF" id="PIRSF000774">
    <property type="entry name" value="RpoN"/>
    <property type="match status" value="1"/>
</dbReference>
<evidence type="ECO:0000313" key="12">
    <source>
        <dbReference type="EMBL" id="HIV08535.1"/>
    </source>
</evidence>
<evidence type="ECO:0000256" key="8">
    <source>
        <dbReference type="ARBA" id="ARBA00023163"/>
    </source>
</evidence>
<dbReference type="PRINTS" id="PR00045">
    <property type="entry name" value="SIGMA54FCT"/>
</dbReference>
<keyword evidence="5" id="KW-0805">Transcription regulation</keyword>
<dbReference type="Pfam" id="PF04963">
    <property type="entry name" value="Sigma54_CBD"/>
    <property type="match status" value="1"/>
</dbReference>
<dbReference type="Pfam" id="PF04552">
    <property type="entry name" value="Sigma54_DBD"/>
    <property type="match status" value="1"/>
</dbReference>
<dbReference type="PROSITE" id="PS00718">
    <property type="entry name" value="SIGMA54_2"/>
    <property type="match status" value="1"/>
</dbReference>
<dbReference type="Gene3D" id="1.10.10.1330">
    <property type="entry name" value="RNA polymerase sigma-54 factor, core-binding domain"/>
    <property type="match status" value="1"/>
</dbReference>
<name>A0A9D1NKY2_9BACT</name>
<evidence type="ECO:0000256" key="5">
    <source>
        <dbReference type="ARBA" id="ARBA00023015"/>
    </source>
</evidence>
<dbReference type="GO" id="GO:0003677">
    <property type="term" value="F:DNA binding"/>
    <property type="evidence" value="ECO:0007669"/>
    <property type="project" value="UniProtKB-KW"/>
</dbReference>
<dbReference type="GO" id="GO:0016779">
    <property type="term" value="F:nucleotidyltransferase activity"/>
    <property type="evidence" value="ECO:0007669"/>
    <property type="project" value="UniProtKB-KW"/>
</dbReference>
<dbReference type="GO" id="GO:0016987">
    <property type="term" value="F:sigma factor activity"/>
    <property type="evidence" value="ECO:0007669"/>
    <property type="project" value="UniProtKB-KW"/>
</dbReference>
<keyword evidence="8" id="KW-0804">Transcription</keyword>
<comment type="caution">
    <text evidence="12">The sequence shown here is derived from an EMBL/GenBank/DDBJ whole genome shotgun (WGS) entry which is preliminary data.</text>
</comment>